<comment type="pathway">
    <text evidence="1 5">Cofactor biosynthesis; molybdopterin biosynthesis.</text>
</comment>
<dbReference type="NCBIfam" id="TIGR00177">
    <property type="entry name" value="molyb_syn"/>
    <property type="match status" value="1"/>
</dbReference>
<protein>
    <recommendedName>
        <fullName evidence="3 5">Molybdenum cofactor biosynthesis protein B</fullName>
    </recommendedName>
</protein>
<dbReference type="SUPFAM" id="SSF53218">
    <property type="entry name" value="Molybdenum cofactor biosynthesis proteins"/>
    <property type="match status" value="1"/>
</dbReference>
<comment type="similarity">
    <text evidence="2 5">Belongs to the MoaB/Mog family.</text>
</comment>
<dbReference type="PROSITE" id="PS01078">
    <property type="entry name" value="MOCF_BIOSYNTHESIS_1"/>
    <property type="match status" value="1"/>
</dbReference>
<evidence type="ECO:0000259" key="6">
    <source>
        <dbReference type="SMART" id="SM00852"/>
    </source>
</evidence>
<feature type="domain" description="MoaB/Mog" evidence="6">
    <location>
        <begin position="11"/>
        <end position="154"/>
    </location>
</feature>
<keyword evidence="8" id="KW-1185">Reference proteome</keyword>
<evidence type="ECO:0000256" key="4">
    <source>
        <dbReference type="ARBA" id="ARBA00023150"/>
    </source>
</evidence>
<dbReference type="Pfam" id="PF00994">
    <property type="entry name" value="MoCF_biosynth"/>
    <property type="match status" value="1"/>
</dbReference>
<dbReference type="PIRSF" id="PIRSF006443">
    <property type="entry name" value="MoaB"/>
    <property type="match status" value="1"/>
</dbReference>
<accession>A0A5S9F3T6</accession>
<dbReference type="SMART" id="SM00852">
    <property type="entry name" value="MoCF_biosynth"/>
    <property type="match status" value="1"/>
</dbReference>
<evidence type="ECO:0000256" key="2">
    <source>
        <dbReference type="ARBA" id="ARBA00006112"/>
    </source>
</evidence>
<dbReference type="PANTHER" id="PTHR43232">
    <property type="entry name" value="MOLYBDENUM COFACTOR BIOSYNTHESIS PROTEIN B"/>
    <property type="match status" value="1"/>
</dbReference>
<dbReference type="InterPro" id="IPR036425">
    <property type="entry name" value="MoaB/Mog-like_dom_sf"/>
</dbReference>
<evidence type="ECO:0000256" key="1">
    <source>
        <dbReference type="ARBA" id="ARBA00005046"/>
    </source>
</evidence>
<name>A0A5S9F3T6_UABAM</name>
<dbReference type="Gene3D" id="3.40.980.10">
    <property type="entry name" value="MoaB/Mog-like domain"/>
    <property type="match status" value="1"/>
</dbReference>
<dbReference type="Proteomes" id="UP000326354">
    <property type="component" value="Chromosome"/>
</dbReference>
<dbReference type="InterPro" id="IPR012245">
    <property type="entry name" value="MoaB"/>
</dbReference>
<proteinExistence type="inferred from homology"/>
<evidence type="ECO:0000313" key="8">
    <source>
        <dbReference type="Proteomes" id="UP000326354"/>
    </source>
</evidence>
<dbReference type="NCBIfam" id="TIGR02667">
    <property type="entry name" value="moaB_proteo"/>
    <property type="match status" value="1"/>
</dbReference>
<dbReference type="RefSeq" id="WP_151968977.1">
    <property type="nucleotide sequence ID" value="NZ_AP019860.1"/>
</dbReference>
<dbReference type="InterPro" id="IPR008284">
    <property type="entry name" value="MoCF_biosynth_CS"/>
</dbReference>
<dbReference type="AlphaFoldDB" id="A0A5S9F3T6"/>
<gene>
    <name evidence="7" type="ORF">UABAM_03209</name>
</gene>
<evidence type="ECO:0000313" key="7">
    <source>
        <dbReference type="EMBL" id="BBM84848.1"/>
    </source>
</evidence>
<dbReference type="InterPro" id="IPR013484">
    <property type="entry name" value="MoaB_proteobac"/>
</dbReference>
<dbReference type="InterPro" id="IPR001453">
    <property type="entry name" value="MoaB/Mog_dom"/>
</dbReference>
<comment type="function">
    <text evidence="5">May be involved in the biosynthesis of molybdopterin.</text>
</comment>
<evidence type="ECO:0000256" key="5">
    <source>
        <dbReference type="PIRNR" id="PIRNR006443"/>
    </source>
</evidence>
<dbReference type="EMBL" id="AP019860">
    <property type="protein sequence ID" value="BBM84848.1"/>
    <property type="molecule type" value="Genomic_DNA"/>
</dbReference>
<organism evidence="7 8">
    <name type="scientific">Uabimicrobium amorphum</name>
    <dbReference type="NCBI Taxonomy" id="2596890"/>
    <lineage>
        <taxon>Bacteria</taxon>
        <taxon>Pseudomonadati</taxon>
        <taxon>Planctomycetota</taxon>
        <taxon>Candidatus Uabimicrobiia</taxon>
        <taxon>Candidatus Uabimicrobiales</taxon>
        <taxon>Candidatus Uabimicrobiaceae</taxon>
        <taxon>Candidatus Uabimicrobium</taxon>
    </lineage>
</organism>
<dbReference type="CDD" id="cd00886">
    <property type="entry name" value="MogA_MoaB"/>
    <property type="match status" value="1"/>
</dbReference>
<dbReference type="OrthoDB" id="9784492at2"/>
<dbReference type="GO" id="GO:0005829">
    <property type="term" value="C:cytosol"/>
    <property type="evidence" value="ECO:0007669"/>
    <property type="project" value="TreeGrafter"/>
</dbReference>
<dbReference type="GO" id="GO:0006777">
    <property type="term" value="P:Mo-molybdopterin cofactor biosynthetic process"/>
    <property type="evidence" value="ECO:0007669"/>
    <property type="project" value="UniProtKB-UniRule"/>
</dbReference>
<keyword evidence="4 5" id="KW-0501">Molybdenum cofactor biosynthesis</keyword>
<sequence length="170" mass="18972">MQKSFQPLKIAILKISDTRTEETDTAGQMLKEMIESDEHTFVEKRIVPDCKYHIRAAISVWAAEEKVQVVITTGGTGLTGRDCTPEAVLPLLDKEIMGFGEIFRAKSFEHIGMSTIQSRALAGIINGVYIFCLPGSKGACKDGWNLIRQQLDPRLTHCNLVDLIPRLKEK</sequence>
<dbReference type="UniPathway" id="UPA00344"/>
<dbReference type="KEGG" id="uam:UABAM_03209"/>
<evidence type="ECO:0000256" key="3">
    <source>
        <dbReference type="ARBA" id="ARBA00015262"/>
    </source>
</evidence>
<dbReference type="PANTHER" id="PTHR43232:SF2">
    <property type="entry name" value="MOLYBDENUM COFACTOR BIOSYNTHESIS PROTEIN B"/>
    <property type="match status" value="1"/>
</dbReference>
<reference evidence="7 8" key="1">
    <citation type="submission" date="2019-08" db="EMBL/GenBank/DDBJ databases">
        <title>Complete genome sequence of Candidatus Uab amorphum.</title>
        <authorList>
            <person name="Shiratori T."/>
            <person name="Suzuki S."/>
            <person name="Kakizawa Y."/>
            <person name="Ishida K."/>
        </authorList>
    </citation>
    <scope>NUCLEOTIDE SEQUENCE [LARGE SCALE GENOMIC DNA]</scope>
    <source>
        <strain evidence="7 8">SRT547</strain>
    </source>
</reference>